<dbReference type="AlphaFoldDB" id="A0A2V4NN71"/>
<dbReference type="Pfam" id="PF19895">
    <property type="entry name" value="DUF6368"/>
    <property type="match status" value="1"/>
</dbReference>
<reference evidence="1 2" key="1">
    <citation type="submission" date="2018-03" db="EMBL/GenBank/DDBJ databases">
        <title>Bioinformatic expansion and discovery of thiopeptide antibiotics.</title>
        <authorList>
            <person name="Schwalen C.J."/>
            <person name="Hudson G.A."/>
            <person name="Mitchell D.A."/>
        </authorList>
    </citation>
    <scope>NUCLEOTIDE SEQUENCE [LARGE SCALE GENOMIC DNA]</scope>
    <source>
        <strain evidence="1 2">ATCC 21389</strain>
    </source>
</reference>
<gene>
    <name evidence="1" type="ORF">C7C46_01590</name>
</gene>
<dbReference type="EMBL" id="PYBW01000007">
    <property type="protein sequence ID" value="PYC88071.1"/>
    <property type="molecule type" value="Genomic_DNA"/>
</dbReference>
<protein>
    <submittedName>
        <fullName evidence="1">Uncharacterized protein</fullName>
    </submittedName>
</protein>
<dbReference type="Proteomes" id="UP000248039">
    <property type="component" value="Unassembled WGS sequence"/>
</dbReference>
<accession>A0A2V4NN71</accession>
<organism evidence="1 2">
    <name type="scientific">Streptomyces tateyamensis</name>
    <dbReference type="NCBI Taxonomy" id="565073"/>
    <lineage>
        <taxon>Bacteria</taxon>
        <taxon>Bacillati</taxon>
        <taxon>Actinomycetota</taxon>
        <taxon>Actinomycetes</taxon>
        <taxon>Kitasatosporales</taxon>
        <taxon>Streptomycetaceae</taxon>
        <taxon>Streptomyces</taxon>
    </lineage>
</organism>
<evidence type="ECO:0000313" key="1">
    <source>
        <dbReference type="EMBL" id="PYC88071.1"/>
    </source>
</evidence>
<dbReference type="InterPro" id="IPR045948">
    <property type="entry name" value="DUF6368"/>
</dbReference>
<evidence type="ECO:0000313" key="2">
    <source>
        <dbReference type="Proteomes" id="UP000248039"/>
    </source>
</evidence>
<name>A0A2V4NN71_9ACTN</name>
<proteinExistence type="predicted"/>
<comment type="caution">
    <text evidence="1">The sequence shown here is derived from an EMBL/GenBank/DDBJ whole genome shotgun (WGS) entry which is preliminary data.</text>
</comment>
<keyword evidence="2" id="KW-1185">Reference proteome</keyword>
<sequence>MAEHADNPDLEPLISFTPTHGVNVIAMCNREVDHAVTAHLTASIMDIVGGVAHVEFHQSNLPVMATLPGLIASLPEPFGATTFGTAQLLRAWAAHPDFRLVK</sequence>